<keyword evidence="4" id="KW-0547">Nucleotide-binding</keyword>
<dbReference type="GO" id="GO:0000166">
    <property type="term" value="F:nucleotide binding"/>
    <property type="evidence" value="ECO:0007669"/>
    <property type="project" value="UniProtKB-KW"/>
</dbReference>
<evidence type="ECO:0000256" key="5">
    <source>
        <dbReference type="ARBA" id="ARBA00022801"/>
    </source>
</evidence>
<dbReference type="AlphaFoldDB" id="A0A7U4QMH3"/>
<evidence type="ECO:0000256" key="1">
    <source>
        <dbReference type="ARBA" id="ARBA00022553"/>
    </source>
</evidence>
<dbReference type="InterPro" id="IPR051813">
    <property type="entry name" value="HepT_RNase_toxin"/>
</dbReference>
<keyword evidence="5" id="KW-0378">Hydrolase</keyword>
<sequence length="115" mass="13411">MSKHSDIDFIEDILICLEKIKKYISGLSFDEFLKDYKTQDAVIRNIEIIGEASKKISSDLKDKYPNIPWKMIAGTRDRLIHGYFGVNIDIVWEIVPIDMPVLEQEVKKIKDEYFG</sequence>
<reference evidence="6 7" key="1">
    <citation type="submission" date="2015-10" db="EMBL/GenBank/DDBJ databases">
        <title>Candidatus Desulfofervidus auxilii, a hydrogenotrophic sulfate-reducing bacterium involved in the thermophilic anaerobic oxidation of methane.</title>
        <authorList>
            <person name="Krukenberg V."/>
            <person name="Richter M."/>
            <person name="Wegener G."/>
        </authorList>
    </citation>
    <scope>NUCLEOTIDE SEQUENCE [LARGE SCALE GENOMIC DNA]</scope>
    <source>
        <strain evidence="6 7">HS1</strain>
    </source>
</reference>
<dbReference type="GO" id="GO:0016787">
    <property type="term" value="F:hydrolase activity"/>
    <property type="evidence" value="ECO:0007669"/>
    <property type="project" value="UniProtKB-KW"/>
</dbReference>
<dbReference type="EMBL" id="CP013015">
    <property type="protein sequence ID" value="AMM42021.1"/>
    <property type="molecule type" value="Genomic_DNA"/>
</dbReference>
<dbReference type="InterPro" id="IPR008201">
    <property type="entry name" value="HepT-like"/>
</dbReference>
<dbReference type="OrthoDB" id="9802833at2"/>
<keyword evidence="7" id="KW-1185">Reference proteome</keyword>
<keyword evidence="3" id="KW-0540">Nuclease</keyword>
<dbReference type="KEGG" id="daw:HS1_002235"/>
<dbReference type="Proteomes" id="UP000070560">
    <property type="component" value="Chromosome"/>
</dbReference>
<evidence type="ECO:0000256" key="3">
    <source>
        <dbReference type="ARBA" id="ARBA00022722"/>
    </source>
</evidence>
<organism evidence="6 7">
    <name type="scientific">Desulfofervidus auxilii</name>
    <dbReference type="NCBI Taxonomy" id="1621989"/>
    <lineage>
        <taxon>Bacteria</taxon>
        <taxon>Pseudomonadati</taxon>
        <taxon>Thermodesulfobacteriota</taxon>
        <taxon>Candidatus Desulfofervidia</taxon>
        <taxon>Candidatus Desulfofervidales</taxon>
        <taxon>Candidatus Desulfofervidaceae</taxon>
        <taxon>Candidatus Desulfofervidus</taxon>
    </lineage>
</organism>
<dbReference type="RefSeq" id="WP_066065477.1">
    <property type="nucleotide sequence ID" value="NZ_CP013015.1"/>
</dbReference>
<gene>
    <name evidence="6" type="ORF">HS1_002235</name>
</gene>
<evidence type="ECO:0000313" key="6">
    <source>
        <dbReference type="EMBL" id="AMM42021.1"/>
    </source>
</evidence>
<accession>A0A7U4QMH3</accession>
<evidence type="ECO:0000313" key="7">
    <source>
        <dbReference type="Proteomes" id="UP000070560"/>
    </source>
</evidence>
<dbReference type="PANTHER" id="PTHR34139">
    <property type="entry name" value="UPF0331 PROTEIN MJ0127"/>
    <property type="match status" value="1"/>
</dbReference>
<evidence type="ECO:0000256" key="2">
    <source>
        <dbReference type="ARBA" id="ARBA00022649"/>
    </source>
</evidence>
<proteinExistence type="predicted"/>
<dbReference type="Pfam" id="PF01934">
    <property type="entry name" value="HepT-like"/>
    <property type="match status" value="1"/>
</dbReference>
<keyword evidence="2" id="KW-1277">Toxin-antitoxin system</keyword>
<protein>
    <submittedName>
        <fullName evidence="6">Protein containing DUF86</fullName>
    </submittedName>
</protein>
<evidence type="ECO:0000256" key="4">
    <source>
        <dbReference type="ARBA" id="ARBA00022741"/>
    </source>
</evidence>
<dbReference type="GO" id="GO:0110001">
    <property type="term" value="C:toxin-antitoxin complex"/>
    <property type="evidence" value="ECO:0007669"/>
    <property type="project" value="InterPro"/>
</dbReference>
<dbReference type="GO" id="GO:0004540">
    <property type="term" value="F:RNA nuclease activity"/>
    <property type="evidence" value="ECO:0007669"/>
    <property type="project" value="InterPro"/>
</dbReference>
<keyword evidence="1" id="KW-0597">Phosphoprotein</keyword>
<name>A0A7U4QMH3_DESA2</name>
<dbReference type="PANTHER" id="PTHR34139:SF1">
    <property type="entry name" value="RNASE MJ1380-RELATED"/>
    <property type="match status" value="1"/>
</dbReference>